<comment type="caution">
    <text evidence="1">The sequence shown here is derived from an EMBL/GenBank/DDBJ whole genome shotgun (WGS) entry which is preliminary data.</text>
</comment>
<gene>
    <name evidence="1" type="ORF">HMPREF1979_03282</name>
</gene>
<dbReference type="AlphaFoldDB" id="U1RM89"/>
<evidence type="ECO:0000313" key="2">
    <source>
        <dbReference type="Proteomes" id="UP000016536"/>
    </source>
</evidence>
<organism evidence="1 2">
    <name type="scientific">Actinomyces johnsonii F0542</name>
    <dbReference type="NCBI Taxonomy" id="1321818"/>
    <lineage>
        <taxon>Bacteria</taxon>
        <taxon>Bacillati</taxon>
        <taxon>Actinomycetota</taxon>
        <taxon>Actinomycetes</taxon>
        <taxon>Actinomycetales</taxon>
        <taxon>Actinomycetaceae</taxon>
        <taxon>Actinomyces</taxon>
    </lineage>
</organism>
<reference evidence="1 2" key="1">
    <citation type="submission" date="2013-08" db="EMBL/GenBank/DDBJ databases">
        <authorList>
            <person name="Weinstock G."/>
            <person name="Sodergren E."/>
            <person name="Wylie T."/>
            <person name="Fulton L."/>
            <person name="Fulton R."/>
            <person name="Fronick C."/>
            <person name="O'Laughlin M."/>
            <person name="Godfrey J."/>
            <person name="Miner T."/>
            <person name="Herter B."/>
            <person name="Appelbaum E."/>
            <person name="Cordes M."/>
            <person name="Lek S."/>
            <person name="Wollam A."/>
            <person name="Pepin K.H."/>
            <person name="Palsikar V.B."/>
            <person name="Mitreva M."/>
            <person name="Wilson R.K."/>
        </authorList>
    </citation>
    <scope>NUCLEOTIDE SEQUENCE [LARGE SCALE GENOMIC DNA]</scope>
    <source>
        <strain evidence="1 2">F0542</strain>
    </source>
</reference>
<proteinExistence type="predicted"/>
<protein>
    <submittedName>
        <fullName evidence="1">Uncharacterized protein</fullName>
    </submittedName>
</protein>
<dbReference type="AntiFam" id="ANF00057">
    <property type="entry name" value="Translation of E. coli type CRISPR repeat"/>
</dbReference>
<dbReference type="EMBL" id="AWSE01000297">
    <property type="protein sequence ID" value="ERH20748.1"/>
    <property type="molecule type" value="Genomic_DNA"/>
</dbReference>
<name>U1RM89_9ACTO</name>
<feature type="non-terminal residue" evidence="1">
    <location>
        <position position="71"/>
    </location>
</feature>
<sequence length="71" mass="7524">MPGSSPLARGLLRVRSPLIECSGIIPARAGFTPERLSVSVRPRDHPRSRGVYSGAQDVVAVDWGSSPLARG</sequence>
<dbReference type="HOGENOM" id="CLU_072989_1_2_11"/>
<dbReference type="AntiFam" id="ANF00006">
    <property type="entry name" value="Translation of CRISPR region"/>
</dbReference>
<dbReference type="Proteomes" id="UP000016536">
    <property type="component" value="Unassembled WGS sequence"/>
</dbReference>
<accession>U1RM89</accession>
<keyword evidence="2" id="KW-1185">Reference proteome</keyword>
<evidence type="ECO:0000313" key="1">
    <source>
        <dbReference type="EMBL" id="ERH20748.1"/>
    </source>
</evidence>